<evidence type="ECO:0000313" key="9">
    <source>
        <dbReference type="EMBL" id="MBC8543825.1"/>
    </source>
</evidence>
<dbReference type="InterPro" id="IPR037914">
    <property type="entry name" value="SpoVT-AbrB_sf"/>
</dbReference>
<feature type="domain" description="SpoVT-AbrB" evidence="8">
    <location>
        <begin position="81"/>
        <end position="124"/>
    </location>
</feature>
<dbReference type="InterPro" id="IPR020603">
    <property type="entry name" value="MraZ_dom"/>
</dbReference>
<evidence type="ECO:0000256" key="5">
    <source>
        <dbReference type="ARBA" id="ARBA00023125"/>
    </source>
</evidence>
<sequence length="148" mass="17340">MFYGEFHHTIDEKGRLIMPAKYREQLGASFFITKDLWNKEEERCLFVYPQSEFNELSQKLHKLSNSSKEARFLNRYFFSSVQDTAVDKQGRVLLTTELREHACINREVVLVGVDTHIEIWDLDKWEAYNASDTLEMDKLAESLGELGI</sequence>
<comment type="caution">
    <text evidence="9">The sequence shown here is derived from an EMBL/GenBank/DDBJ whole genome shotgun (WGS) entry which is preliminary data.</text>
</comment>
<evidence type="ECO:0000256" key="2">
    <source>
        <dbReference type="ARBA" id="ARBA00022490"/>
    </source>
</evidence>
<evidence type="ECO:0000256" key="3">
    <source>
        <dbReference type="ARBA" id="ARBA00022737"/>
    </source>
</evidence>
<comment type="subcellular location">
    <subcellularLocation>
        <location evidence="7">Cytoplasm</location>
        <location evidence="7">Nucleoid</location>
    </subcellularLocation>
</comment>
<keyword evidence="5 7" id="KW-0238">DNA-binding</keyword>
<dbReference type="CDD" id="cd16321">
    <property type="entry name" value="MraZ_C"/>
    <property type="match status" value="1"/>
</dbReference>
<feature type="domain" description="SpoVT-AbrB" evidence="8">
    <location>
        <begin position="5"/>
        <end position="52"/>
    </location>
</feature>
<dbReference type="RefSeq" id="WP_177715270.1">
    <property type="nucleotide sequence ID" value="NZ_JACRSQ010000013.1"/>
</dbReference>
<protein>
    <recommendedName>
        <fullName evidence="1 7">Transcriptional regulator MraZ</fullName>
    </recommendedName>
</protein>
<organism evidence="9 10">
    <name type="scientific">Bianquea renquensis</name>
    <dbReference type="NCBI Taxonomy" id="2763661"/>
    <lineage>
        <taxon>Bacteria</taxon>
        <taxon>Bacillati</taxon>
        <taxon>Bacillota</taxon>
        <taxon>Clostridia</taxon>
        <taxon>Eubacteriales</taxon>
        <taxon>Bianqueaceae</taxon>
        <taxon>Bianquea</taxon>
    </lineage>
</organism>
<dbReference type="GO" id="GO:0000976">
    <property type="term" value="F:transcription cis-regulatory region binding"/>
    <property type="evidence" value="ECO:0007669"/>
    <property type="project" value="TreeGrafter"/>
</dbReference>
<dbReference type="HAMAP" id="MF_01008">
    <property type="entry name" value="MraZ"/>
    <property type="match status" value="1"/>
</dbReference>
<dbReference type="AlphaFoldDB" id="A0A926DV56"/>
<evidence type="ECO:0000313" key="10">
    <source>
        <dbReference type="Proteomes" id="UP000657006"/>
    </source>
</evidence>
<keyword evidence="2 7" id="KW-0963">Cytoplasm</keyword>
<dbReference type="InterPro" id="IPR035644">
    <property type="entry name" value="MraZ_C"/>
</dbReference>
<evidence type="ECO:0000256" key="7">
    <source>
        <dbReference type="HAMAP-Rule" id="MF_01008"/>
    </source>
</evidence>
<evidence type="ECO:0000256" key="4">
    <source>
        <dbReference type="ARBA" id="ARBA00023015"/>
    </source>
</evidence>
<keyword evidence="6 7" id="KW-0804">Transcription</keyword>
<name>A0A926DV56_9FIRM</name>
<proteinExistence type="inferred from homology"/>
<dbReference type="GO" id="GO:0003700">
    <property type="term" value="F:DNA-binding transcription factor activity"/>
    <property type="evidence" value="ECO:0007669"/>
    <property type="project" value="UniProtKB-UniRule"/>
</dbReference>
<dbReference type="SUPFAM" id="SSF89447">
    <property type="entry name" value="AbrB/MazE/MraZ-like"/>
    <property type="match status" value="1"/>
</dbReference>
<comment type="subunit">
    <text evidence="7">Forms oligomers.</text>
</comment>
<dbReference type="PANTHER" id="PTHR34701:SF1">
    <property type="entry name" value="TRANSCRIPTIONAL REGULATOR MRAZ"/>
    <property type="match status" value="1"/>
</dbReference>
<dbReference type="GO" id="GO:0009295">
    <property type="term" value="C:nucleoid"/>
    <property type="evidence" value="ECO:0007669"/>
    <property type="project" value="UniProtKB-SubCell"/>
</dbReference>
<reference evidence="9" key="1">
    <citation type="submission" date="2020-08" db="EMBL/GenBank/DDBJ databases">
        <title>Genome public.</title>
        <authorList>
            <person name="Liu C."/>
            <person name="Sun Q."/>
        </authorList>
    </citation>
    <scope>NUCLEOTIDE SEQUENCE</scope>
    <source>
        <strain evidence="9">NSJ-32</strain>
    </source>
</reference>
<dbReference type="InterPro" id="IPR038619">
    <property type="entry name" value="MraZ_sf"/>
</dbReference>
<dbReference type="InterPro" id="IPR035642">
    <property type="entry name" value="MraZ_N"/>
</dbReference>
<dbReference type="Gene3D" id="3.40.1550.20">
    <property type="entry name" value="Transcriptional regulator MraZ domain"/>
    <property type="match status" value="1"/>
</dbReference>
<accession>A0A926DV56</accession>
<dbReference type="PROSITE" id="PS51740">
    <property type="entry name" value="SPOVT_ABRB"/>
    <property type="match status" value="2"/>
</dbReference>
<keyword evidence="3" id="KW-0677">Repeat</keyword>
<dbReference type="GO" id="GO:2000143">
    <property type="term" value="P:negative regulation of DNA-templated transcription initiation"/>
    <property type="evidence" value="ECO:0007669"/>
    <property type="project" value="TreeGrafter"/>
</dbReference>
<keyword evidence="4 7" id="KW-0805">Transcription regulation</keyword>
<dbReference type="EMBL" id="JACRSQ010000013">
    <property type="protein sequence ID" value="MBC8543825.1"/>
    <property type="molecule type" value="Genomic_DNA"/>
</dbReference>
<comment type="similarity">
    <text evidence="7">Belongs to the MraZ family.</text>
</comment>
<evidence type="ECO:0000256" key="1">
    <source>
        <dbReference type="ARBA" id="ARBA00013860"/>
    </source>
</evidence>
<keyword evidence="10" id="KW-1185">Reference proteome</keyword>
<dbReference type="NCBIfam" id="TIGR00242">
    <property type="entry name" value="division/cell wall cluster transcriptional repressor MraZ"/>
    <property type="match status" value="1"/>
</dbReference>
<dbReference type="PANTHER" id="PTHR34701">
    <property type="entry name" value="TRANSCRIPTIONAL REGULATOR MRAZ"/>
    <property type="match status" value="1"/>
</dbReference>
<dbReference type="InterPro" id="IPR007159">
    <property type="entry name" value="SpoVT-AbrB_dom"/>
</dbReference>
<dbReference type="Pfam" id="PF02381">
    <property type="entry name" value="MraZ"/>
    <property type="match status" value="2"/>
</dbReference>
<dbReference type="CDD" id="cd16320">
    <property type="entry name" value="MraZ_N"/>
    <property type="match status" value="1"/>
</dbReference>
<gene>
    <name evidence="7 9" type="primary">mraZ</name>
    <name evidence="9" type="ORF">H8730_09725</name>
</gene>
<evidence type="ECO:0000259" key="8">
    <source>
        <dbReference type="PROSITE" id="PS51740"/>
    </source>
</evidence>
<evidence type="ECO:0000256" key="6">
    <source>
        <dbReference type="ARBA" id="ARBA00023163"/>
    </source>
</evidence>
<dbReference type="Proteomes" id="UP000657006">
    <property type="component" value="Unassembled WGS sequence"/>
</dbReference>
<dbReference type="InterPro" id="IPR003444">
    <property type="entry name" value="MraZ"/>
</dbReference>
<dbReference type="GO" id="GO:0005737">
    <property type="term" value="C:cytoplasm"/>
    <property type="evidence" value="ECO:0007669"/>
    <property type="project" value="UniProtKB-UniRule"/>
</dbReference>